<reference evidence="2" key="1">
    <citation type="submission" date="2018-05" db="EMBL/GenBank/DDBJ databases">
        <authorList>
            <person name="Lanie J.A."/>
            <person name="Ng W.-L."/>
            <person name="Kazmierczak K.M."/>
            <person name="Andrzejewski T.M."/>
            <person name="Davidsen T.M."/>
            <person name="Wayne K.J."/>
            <person name="Tettelin H."/>
            <person name="Glass J.I."/>
            <person name="Rusch D."/>
            <person name="Podicherti R."/>
            <person name="Tsui H.-C.T."/>
            <person name="Winkler M.E."/>
        </authorList>
    </citation>
    <scope>NUCLEOTIDE SEQUENCE</scope>
</reference>
<dbReference type="Pfam" id="PF22262">
    <property type="entry name" value="DUF6950"/>
    <property type="match status" value="1"/>
</dbReference>
<evidence type="ECO:0000259" key="1">
    <source>
        <dbReference type="Pfam" id="PF22262"/>
    </source>
</evidence>
<organism evidence="2">
    <name type="scientific">marine metagenome</name>
    <dbReference type="NCBI Taxonomy" id="408172"/>
    <lineage>
        <taxon>unclassified sequences</taxon>
        <taxon>metagenomes</taxon>
        <taxon>ecological metagenomes</taxon>
    </lineage>
</organism>
<proteinExistence type="predicted"/>
<dbReference type="AlphaFoldDB" id="A0A381W5T8"/>
<name>A0A381W5T8_9ZZZZ</name>
<evidence type="ECO:0000313" key="2">
    <source>
        <dbReference type="EMBL" id="SVA47874.1"/>
    </source>
</evidence>
<protein>
    <recommendedName>
        <fullName evidence="1">DUF6950 domain-containing protein</fullName>
    </recommendedName>
</protein>
<gene>
    <name evidence="2" type="ORF">METZ01_LOCUS100728</name>
</gene>
<feature type="domain" description="DUF6950" evidence="1">
    <location>
        <begin position="2"/>
        <end position="146"/>
    </location>
</feature>
<dbReference type="InterPro" id="IPR053802">
    <property type="entry name" value="DUF6950"/>
</dbReference>
<accession>A0A381W5T8</accession>
<sequence>MRRYENWPDRLICFLADRDRTPLKWGTSDCSLFACDAVNAMNGSDPGHWFREKYETKRQAFKLLRQFAGGGLTEAIERTAKEMDYPEIETEKANSGDMVLIDVENVHPDAHGLTAAIMACPEVAIAQGKDNLVYIENPDIKRAWAI</sequence>
<dbReference type="EMBL" id="UINC01010789">
    <property type="protein sequence ID" value="SVA47874.1"/>
    <property type="molecule type" value="Genomic_DNA"/>
</dbReference>